<reference evidence="1" key="2">
    <citation type="journal article" date="2021" name="PeerJ">
        <title>Extensive microbial diversity within the chicken gut microbiome revealed by metagenomics and culture.</title>
        <authorList>
            <person name="Gilroy R."/>
            <person name="Ravi A."/>
            <person name="Getino M."/>
            <person name="Pursley I."/>
            <person name="Horton D.L."/>
            <person name="Alikhan N.F."/>
            <person name="Baker D."/>
            <person name="Gharbi K."/>
            <person name="Hall N."/>
            <person name="Watson M."/>
            <person name="Adriaenssens E.M."/>
            <person name="Foster-Nyarko E."/>
            <person name="Jarju S."/>
            <person name="Secka A."/>
            <person name="Antonio M."/>
            <person name="Oren A."/>
            <person name="Chaudhuri R.R."/>
            <person name="La Ragione R."/>
            <person name="Hildebrand F."/>
            <person name="Pallen M.J."/>
        </authorList>
    </citation>
    <scope>NUCLEOTIDE SEQUENCE</scope>
    <source>
        <strain evidence="1">CHK154-7741</strain>
    </source>
</reference>
<name>A0A9D1N2H8_9CLOT</name>
<accession>A0A9D1N2H8</accession>
<dbReference type="EMBL" id="DVOD01000072">
    <property type="protein sequence ID" value="HIU93466.1"/>
    <property type="molecule type" value="Genomic_DNA"/>
</dbReference>
<sequence>MNIQTPQNSVNNVKQPCFKGIERARAIVKSMPDYGEIVLYELDKKDIPFLMDMLKNIRLEKLAPNEGNLSQKNEWKYLIKKAAGGLKRAENVYLTAYKNKPCGIMSFMPFFDNELCYVSYTATWPYKTGENVKCAGQVLFRHVFEYAKSVKKGVCLVLDDKAPDGKKSNKVFYRKLGFEKVDQPKPELKILPNKQTKGVIKDILDTVIDYRPSGDGKELRLEKVLDINY</sequence>
<gene>
    <name evidence="1" type="ORF">IAD26_10110</name>
</gene>
<proteinExistence type="predicted"/>
<dbReference type="Proteomes" id="UP000886748">
    <property type="component" value="Unassembled WGS sequence"/>
</dbReference>
<dbReference type="AlphaFoldDB" id="A0A9D1N2H8"/>
<dbReference type="InterPro" id="IPR016181">
    <property type="entry name" value="Acyl_CoA_acyltransferase"/>
</dbReference>
<comment type="caution">
    <text evidence="1">The sequence shown here is derived from an EMBL/GenBank/DDBJ whole genome shotgun (WGS) entry which is preliminary data.</text>
</comment>
<evidence type="ECO:0000313" key="2">
    <source>
        <dbReference type="Proteomes" id="UP000886748"/>
    </source>
</evidence>
<reference evidence="1" key="1">
    <citation type="submission" date="2020-10" db="EMBL/GenBank/DDBJ databases">
        <authorList>
            <person name="Gilroy R."/>
        </authorList>
    </citation>
    <scope>NUCLEOTIDE SEQUENCE</scope>
    <source>
        <strain evidence="1">CHK154-7741</strain>
    </source>
</reference>
<evidence type="ECO:0000313" key="1">
    <source>
        <dbReference type="EMBL" id="HIU93466.1"/>
    </source>
</evidence>
<dbReference type="SUPFAM" id="SSF55729">
    <property type="entry name" value="Acyl-CoA N-acyltransferases (Nat)"/>
    <property type="match status" value="1"/>
</dbReference>
<organism evidence="1 2">
    <name type="scientific">Candidatus Limenecus avicola</name>
    <dbReference type="NCBI Taxonomy" id="2840847"/>
    <lineage>
        <taxon>Bacteria</taxon>
        <taxon>Bacillati</taxon>
        <taxon>Bacillota</taxon>
        <taxon>Clostridia</taxon>
        <taxon>Eubacteriales</taxon>
        <taxon>Clostridiaceae</taxon>
        <taxon>Clostridiaceae incertae sedis</taxon>
        <taxon>Candidatus Limenecus</taxon>
    </lineage>
</organism>
<dbReference type="Gene3D" id="3.40.630.30">
    <property type="match status" value="1"/>
</dbReference>
<protein>
    <recommendedName>
        <fullName evidence="3">N-acetyltransferase domain-containing protein</fullName>
    </recommendedName>
</protein>
<evidence type="ECO:0008006" key="3">
    <source>
        <dbReference type="Google" id="ProtNLM"/>
    </source>
</evidence>